<feature type="compositionally biased region" description="Basic residues" evidence="1">
    <location>
        <begin position="441"/>
        <end position="450"/>
    </location>
</feature>
<sequence>MVDISNPYFLHHSDHPGISLVSHPLTGDNYSSWSHAMTTTLNAKNKLGFVDGSLPKPASLSSTSQVWACCNDMVKSWLISALSREISNSVMYEPLASGIWNDLIERFAQTNAPRVFELRRDIALHSQANLSISAYFTKLKSYWDELYSYLPIPPCTCGSSKALHDYQQQERLTQFLMGLHESYSNIRGQILLMDPLPSISRAYSLFLQEEKQRQVTTTSITPESAAYAATSFAPSQQRQIMTTSITPESGAYAVASFAPSRQSAGHEKSRGRRTHPTCDHCNWASTNTSHAMSSITPEQVEQHLSLLKDRTANPLAHFAAYLPRSRDKFSPRARQCIFVGYPMGQMGYRVYDLITHEFFTSRDVIFHEQIFPYRGTNFSEASQTVLPLPIADNCPSYASESTTNEPENPDLNEPPHIQSLDPPTSTHVPLDSVAQPLPRSTRSHRPPAHL</sequence>
<dbReference type="Pfam" id="PF14244">
    <property type="entry name" value="Retrotran_gag_3"/>
    <property type="match status" value="1"/>
</dbReference>
<dbReference type="InterPro" id="IPR029472">
    <property type="entry name" value="Copia-like_N"/>
</dbReference>
<feature type="domain" description="Retroviral polymerase SH3-like" evidence="3">
    <location>
        <begin position="321"/>
        <end position="374"/>
    </location>
</feature>
<dbReference type="InterPro" id="IPR057670">
    <property type="entry name" value="SH3_retrovirus"/>
</dbReference>
<reference evidence="4" key="1">
    <citation type="submission" date="2019-11" db="EMBL/GenBank/DDBJ databases">
        <authorList>
            <person name="Liu Y."/>
            <person name="Hou J."/>
            <person name="Li T.-Q."/>
            <person name="Guan C.-H."/>
            <person name="Wu X."/>
            <person name="Wu H.-Z."/>
            <person name="Ling F."/>
            <person name="Zhang R."/>
            <person name="Shi X.-G."/>
            <person name="Ren J.-P."/>
            <person name="Chen E.-F."/>
            <person name="Sun J.-M."/>
        </authorList>
    </citation>
    <scope>NUCLEOTIDE SEQUENCE</scope>
    <source>
        <strain evidence="4">Adult_tree_wgs_1</strain>
        <tissue evidence="4">Leaves</tissue>
    </source>
</reference>
<keyword evidence="5" id="KW-1185">Reference proteome</keyword>
<dbReference type="PANTHER" id="PTHR37610:SF97">
    <property type="entry name" value="RETROTRANSPOSON GAG DOMAIN-CONTAINING PROTEIN"/>
    <property type="match status" value="1"/>
</dbReference>
<accession>A0A834GRY4</accession>
<dbReference type="Proteomes" id="UP000626092">
    <property type="component" value="Unassembled WGS sequence"/>
</dbReference>
<proteinExistence type="predicted"/>
<organism evidence="4 5">
    <name type="scientific">Rhododendron simsii</name>
    <name type="common">Sims's rhododendron</name>
    <dbReference type="NCBI Taxonomy" id="118357"/>
    <lineage>
        <taxon>Eukaryota</taxon>
        <taxon>Viridiplantae</taxon>
        <taxon>Streptophyta</taxon>
        <taxon>Embryophyta</taxon>
        <taxon>Tracheophyta</taxon>
        <taxon>Spermatophyta</taxon>
        <taxon>Magnoliopsida</taxon>
        <taxon>eudicotyledons</taxon>
        <taxon>Gunneridae</taxon>
        <taxon>Pentapetalae</taxon>
        <taxon>asterids</taxon>
        <taxon>Ericales</taxon>
        <taxon>Ericaceae</taxon>
        <taxon>Ericoideae</taxon>
        <taxon>Rhodoreae</taxon>
        <taxon>Rhododendron</taxon>
    </lineage>
</organism>
<feature type="region of interest" description="Disordered" evidence="1">
    <location>
        <begin position="396"/>
        <end position="450"/>
    </location>
</feature>
<protein>
    <recommendedName>
        <fullName evidence="6">Retrotransposon Copia-like N-terminal domain-containing protein</fullName>
    </recommendedName>
</protein>
<dbReference type="Pfam" id="PF25597">
    <property type="entry name" value="SH3_retrovirus"/>
    <property type="match status" value="1"/>
</dbReference>
<dbReference type="OrthoDB" id="1746704at2759"/>
<feature type="compositionally biased region" description="Low complexity" evidence="1">
    <location>
        <begin position="404"/>
        <end position="415"/>
    </location>
</feature>
<dbReference type="EMBL" id="WJXA01000007">
    <property type="protein sequence ID" value="KAF7139465.1"/>
    <property type="molecule type" value="Genomic_DNA"/>
</dbReference>
<dbReference type="AlphaFoldDB" id="A0A834GRY4"/>
<evidence type="ECO:0000313" key="4">
    <source>
        <dbReference type="EMBL" id="KAF7139465.1"/>
    </source>
</evidence>
<evidence type="ECO:0008006" key="6">
    <source>
        <dbReference type="Google" id="ProtNLM"/>
    </source>
</evidence>
<comment type="caution">
    <text evidence="4">The sequence shown here is derived from an EMBL/GenBank/DDBJ whole genome shotgun (WGS) entry which is preliminary data.</text>
</comment>
<feature type="region of interest" description="Disordered" evidence="1">
    <location>
        <begin position="258"/>
        <end position="277"/>
    </location>
</feature>
<evidence type="ECO:0000259" key="3">
    <source>
        <dbReference type="Pfam" id="PF25597"/>
    </source>
</evidence>
<feature type="domain" description="Retrotransposon Copia-like N-terminal" evidence="2">
    <location>
        <begin position="11"/>
        <end position="58"/>
    </location>
</feature>
<evidence type="ECO:0000256" key="1">
    <source>
        <dbReference type="SAM" id="MobiDB-lite"/>
    </source>
</evidence>
<name>A0A834GRY4_RHOSS</name>
<evidence type="ECO:0000313" key="5">
    <source>
        <dbReference type="Proteomes" id="UP000626092"/>
    </source>
</evidence>
<gene>
    <name evidence="4" type="ORF">RHSIM_Rhsim07G0258800</name>
</gene>
<evidence type="ECO:0000259" key="2">
    <source>
        <dbReference type="Pfam" id="PF14244"/>
    </source>
</evidence>
<dbReference type="PANTHER" id="PTHR37610">
    <property type="entry name" value="CCHC-TYPE DOMAIN-CONTAINING PROTEIN"/>
    <property type="match status" value="1"/>
</dbReference>